<dbReference type="Proteomes" id="UP000013047">
    <property type="component" value="Unassembled WGS sequence"/>
</dbReference>
<accession>N6ZWE6</accession>
<reference evidence="2 3" key="1">
    <citation type="submission" date="2012-09" db="EMBL/GenBank/DDBJ databases">
        <title>Draft Genome Sequences of 6 Strains from Genus Thauera.</title>
        <authorList>
            <person name="Liu B."/>
            <person name="Shapleigh J.P."/>
            <person name="Frostegard A.H."/>
        </authorList>
    </citation>
    <scope>NUCLEOTIDE SEQUENCE [LARGE SCALE GENOMIC DNA]</scope>
    <source>
        <strain evidence="2 3">B4P</strain>
    </source>
</reference>
<organism evidence="2 3">
    <name type="scientific">Thauera phenylacetica B4P</name>
    <dbReference type="NCBI Taxonomy" id="1234382"/>
    <lineage>
        <taxon>Bacteria</taxon>
        <taxon>Pseudomonadati</taxon>
        <taxon>Pseudomonadota</taxon>
        <taxon>Betaproteobacteria</taxon>
        <taxon>Rhodocyclales</taxon>
        <taxon>Zoogloeaceae</taxon>
        <taxon>Thauera</taxon>
    </lineage>
</organism>
<keyword evidence="3" id="KW-1185">Reference proteome</keyword>
<dbReference type="RefSeq" id="WP_004356517.1">
    <property type="nucleotide sequence ID" value="NZ_AMXF01000007.1"/>
</dbReference>
<evidence type="ECO:0000313" key="2">
    <source>
        <dbReference type="EMBL" id="ENO98693.1"/>
    </source>
</evidence>
<proteinExistence type="predicted"/>
<name>N6ZWE6_9RHOO</name>
<gene>
    <name evidence="2" type="ORF">C667_02748</name>
</gene>
<keyword evidence="1" id="KW-0812">Transmembrane</keyword>
<dbReference type="EMBL" id="AMXF01000007">
    <property type="protein sequence ID" value="ENO98693.1"/>
    <property type="molecule type" value="Genomic_DNA"/>
</dbReference>
<keyword evidence="1" id="KW-0472">Membrane</keyword>
<sequence length="466" mass="50943">MRLPQVDSHRGQALVLGLFFVFATAAVLLLMFNSGRTVDEKMRLANAADATAWSIATLEARALNYDAYTNRAIVANEVAIAQAISLISWMHYFETAIESSPNLNRVATTWLYKPGEYPRLLQLLAGVNGSTSLDVGSGGSLHAMVATLDTALQTIASAHDAVANALSLSQRVMHASLDTGVAQNTFANDFVQRIDPDMKVAINPISHAFRDLTRAMTKDSAQGDARGRVADVTLRSRDDFTRERVWSIHGMNLPPLQRKVELKRRGGTELIGYDEWRALDTLEHQGQRMKRWRWRWRRTPLAWGGASFAGDAGAEAGRGRHGNTYASNPLTTLRLAEPSMIGADTGGSRFGGLPETRELRDLSVTSDHRSGVTVHVAKAREKLRGSGGVGSVQPQGRLRAFDANAPGGHLAAMARAEVFFERPAARSDHKTERASLYSPYWQSRLTTVTAVDRAWAAGRQDGMALP</sequence>
<evidence type="ECO:0000313" key="3">
    <source>
        <dbReference type="Proteomes" id="UP000013047"/>
    </source>
</evidence>
<comment type="caution">
    <text evidence="2">The sequence shown here is derived from an EMBL/GenBank/DDBJ whole genome shotgun (WGS) entry which is preliminary data.</text>
</comment>
<protein>
    <submittedName>
        <fullName evidence="2">Uncharacterized protein</fullName>
    </submittedName>
</protein>
<keyword evidence="1" id="KW-1133">Transmembrane helix</keyword>
<dbReference type="AlphaFoldDB" id="N6ZWE6"/>
<evidence type="ECO:0000256" key="1">
    <source>
        <dbReference type="SAM" id="Phobius"/>
    </source>
</evidence>
<feature type="transmembrane region" description="Helical" evidence="1">
    <location>
        <begin position="12"/>
        <end position="32"/>
    </location>
</feature>